<dbReference type="SUPFAM" id="SSF49879">
    <property type="entry name" value="SMAD/FHA domain"/>
    <property type="match status" value="1"/>
</dbReference>
<dbReference type="SMART" id="SM00348">
    <property type="entry name" value="IRF"/>
    <property type="match status" value="1"/>
</dbReference>
<organism evidence="2 3">
    <name type="scientific">Albula goreensis</name>
    <dbReference type="NCBI Taxonomy" id="1534307"/>
    <lineage>
        <taxon>Eukaryota</taxon>
        <taxon>Metazoa</taxon>
        <taxon>Chordata</taxon>
        <taxon>Craniata</taxon>
        <taxon>Vertebrata</taxon>
        <taxon>Euteleostomi</taxon>
        <taxon>Actinopterygii</taxon>
        <taxon>Neopterygii</taxon>
        <taxon>Teleostei</taxon>
        <taxon>Albuliformes</taxon>
        <taxon>Albulidae</taxon>
        <taxon>Albula</taxon>
    </lineage>
</organism>
<evidence type="ECO:0000313" key="3">
    <source>
        <dbReference type="Proteomes" id="UP000829720"/>
    </source>
</evidence>
<keyword evidence="3" id="KW-1185">Reference proteome</keyword>
<dbReference type="InterPro" id="IPR036388">
    <property type="entry name" value="WH-like_DNA-bd_sf"/>
</dbReference>
<dbReference type="OrthoDB" id="9836034at2759"/>
<dbReference type="InterPro" id="IPR001346">
    <property type="entry name" value="Interferon_reg_fact_DNA-bd_dom"/>
</dbReference>
<reference evidence="2" key="1">
    <citation type="submission" date="2021-01" db="EMBL/GenBank/DDBJ databases">
        <authorList>
            <person name="Zahm M."/>
            <person name="Roques C."/>
            <person name="Cabau C."/>
            <person name="Klopp C."/>
            <person name="Donnadieu C."/>
            <person name="Jouanno E."/>
            <person name="Lampietro C."/>
            <person name="Louis A."/>
            <person name="Herpin A."/>
            <person name="Echchiki A."/>
            <person name="Berthelot C."/>
            <person name="Parey E."/>
            <person name="Roest-Crollius H."/>
            <person name="Braasch I."/>
            <person name="Postlethwait J."/>
            <person name="Bobe J."/>
            <person name="Montfort J."/>
            <person name="Bouchez O."/>
            <person name="Begum T."/>
            <person name="Mejri S."/>
            <person name="Adams A."/>
            <person name="Chen W.-J."/>
            <person name="Guiguen Y."/>
        </authorList>
    </citation>
    <scope>NUCLEOTIDE SEQUENCE</scope>
    <source>
        <tissue evidence="2">Blood</tissue>
    </source>
</reference>
<accession>A0A8T3E8H4</accession>
<dbReference type="SUPFAM" id="SSF46785">
    <property type="entry name" value="Winged helix' DNA-binding domain"/>
    <property type="match status" value="1"/>
</dbReference>
<dbReference type="PRINTS" id="PR00267">
    <property type="entry name" value="INTFRNREGFCT"/>
</dbReference>
<dbReference type="InterPro" id="IPR019471">
    <property type="entry name" value="Interferon_reg_factor-3"/>
</dbReference>
<gene>
    <name evidence="2" type="ORF">AGOR_G00001250</name>
</gene>
<dbReference type="Pfam" id="PF10401">
    <property type="entry name" value="IRF-3"/>
    <property type="match status" value="1"/>
</dbReference>
<dbReference type="PROSITE" id="PS51507">
    <property type="entry name" value="IRF_2"/>
    <property type="match status" value="1"/>
</dbReference>
<sequence length="437" mass="50241">MQSSNSKPQFGPWLLDQVNSGQYDGLTWVDNNKFRVPWKHNSRKDISDEDCKIFKAWAEASGKIRENPRDKAKWKTNFRCALNGHKKFDMVEDHSKDDDDPHKVYQVLGSEYTHDDQHVPEIPMNQDCPFIDDIYTAENHTDYLNEEMQEELLNHLHTLTLNNQQPDGNNWGGNCHADLAVVPNTYPLQPVHVDPQLATPNNLPPPVPHPYNSVNQDVPVNPSCQPLLYDLEITIHYRNRKMLQTIVSCPRVQLHHQAFDPELQAQDICFPGTEGLVDHKQIEYTQKLLRSVQRGLCLEVRDTGIYAVRLDKCHVFASTLSEMRQPNPQPRKLHQGQEVELLSFQKYIKDLTDFKDQRRGSPEYAVYLCFGEKFPDAKPREKKLIIVKVEPLICRFFHEKAQAEGASSLLSDNISLQISHNSLIDLIYSAFGMPTAP</sequence>
<dbReference type="PANTHER" id="PTHR11949">
    <property type="entry name" value="INTERFERON REGULATORY FACTOR"/>
    <property type="match status" value="1"/>
</dbReference>
<dbReference type="CDD" id="cd00103">
    <property type="entry name" value="IRF"/>
    <property type="match status" value="1"/>
</dbReference>
<dbReference type="GO" id="GO:0045893">
    <property type="term" value="P:positive regulation of DNA-templated transcription"/>
    <property type="evidence" value="ECO:0007669"/>
    <property type="project" value="UniProtKB-ARBA"/>
</dbReference>
<dbReference type="SMART" id="SM01243">
    <property type="entry name" value="IRF-3"/>
    <property type="match status" value="1"/>
</dbReference>
<dbReference type="GO" id="GO:0002376">
    <property type="term" value="P:immune system process"/>
    <property type="evidence" value="ECO:0007669"/>
    <property type="project" value="TreeGrafter"/>
</dbReference>
<dbReference type="EMBL" id="JAERUA010000001">
    <property type="protein sequence ID" value="KAI1904007.1"/>
    <property type="molecule type" value="Genomic_DNA"/>
</dbReference>
<dbReference type="PANTHER" id="PTHR11949:SF2">
    <property type="entry name" value="INTERFERON REGULATORY FACTOR 7"/>
    <property type="match status" value="1"/>
</dbReference>
<comment type="caution">
    <text evidence="2">The sequence shown here is derived from an EMBL/GenBank/DDBJ whole genome shotgun (WGS) entry which is preliminary data.</text>
</comment>
<evidence type="ECO:0000259" key="1">
    <source>
        <dbReference type="PROSITE" id="PS51507"/>
    </source>
</evidence>
<dbReference type="GO" id="GO:0000978">
    <property type="term" value="F:RNA polymerase II cis-regulatory region sequence-specific DNA binding"/>
    <property type="evidence" value="ECO:0007669"/>
    <property type="project" value="TreeGrafter"/>
</dbReference>
<dbReference type="Proteomes" id="UP000829720">
    <property type="component" value="Unassembled WGS sequence"/>
</dbReference>
<dbReference type="Gene3D" id="1.10.10.10">
    <property type="entry name" value="Winged helix-like DNA-binding domain superfamily/Winged helix DNA-binding domain"/>
    <property type="match status" value="1"/>
</dbReference>
<proteinExistence type="predicted"/>
<dbReference type="InterPro" id="IPR008984">
    <property type="entry name" value="SMAD_FHA_dom_sf"/>
</dbReference>
<protein>
    <recommendedName>
        <fullName evidence="1">IRF tryptophan pentad repeat domain-containing protein</fullName>
    </recommendedName>
</protein>
<feature type="domain" description="IRF tryptophan pentad repeat" evidence="1">
    <location>
        <begin position="7"/>
        <end position="109"/>
    </location>
</feature>
<dbReference type="AlphaFoldDB" id="A0A8T3E8H4"/>
<name>A0A8T3E8H4_9TELE</name>
<dbReference type="FunFam" id="1.10.10.10:FF:000631">
    <property type="entry name" value="Interferon regulatory factor 7"/>
    <property type="match status" value="1"/>
</dbReference>
<dbReference type="GO" id="GO:0000981">
    <property type="term" value="F:DNA-binding transcription factor activity, RNA polymerase II-specific"/>
    <property type="evidence" value="ECO:0007669"/>
    <property type="project" value="TreeGrafter"/>
</dbReference>
<dbReference type="InterPro" id="IPR017855">
    <property type="entry name" value="SMAD-like_dom_sf"/>
</dbReference>
<dbReference type="GO" id="GO:0005634">
    <property type="term" value="C:nucleus"/>
    <property type="evidence" value="ECO:0007669"/>
    <property type="project" value="TreeGrafter"/>
</dbReference>
<dbReference type="Gene3D" id="2.60.200.10">
    <property type="match status" value="1"/>
</dbReference>
<dbReference type="Pfam" id="PF00605">
    <property type="entry name" value="IRF"/>
    <property type="match status" value="1"/>
</dbReference>
<dbReference type="InterPro" id="IPR036390">
    <property type="entry name" value="WH_DNA-bd_sf"/>
</dbReference>
<evidence type="ECO:0000313" key="2">
    <source>
        <dbReference type="EMBL" id="KAI1904007.1"/>
    </source>
</evidence>